<comment type="function">
    <text evidence="5 7">Catalyzes the condensation of carbamoyl phosphate and aspartate to form carbamoyl aspartate and inorganic phosphate, the committed step in the de novo pyrimidine nucleotide biosynthesis pathway.</text>
</comment>
<feature type="binding site" evidence="7">
    <location>
        <position position="162"/>
    </location>
    <ligand>
        <name>L-aspartate</name>
        <dbReference type="ChEBI" id="CHEBI:29991"/>
    </ligand>
</feature>
<dbReference type="InterPro" id="IPR006132">
    <property type="entry name" value="Asp/Orn_carbamoyltranf_P-bd"/>
</dbReference>
<evidence type="ECO:0000259" key="8">
    <source>
        <dbReference type="Pfam" id="PF00185"/>
    </source>
</evidence>
<evidence type="ECO:0000256" key="5">
    <source>
        <dbReference type="ARBA" id="ARBA00043884"/>
    </source>
</evidence>
<dbReference type="RefSeq" id="WP_043408032.1">
    <property type="nucleotide sequence ID" value="NZ_JPMI01000280.1"/>
</dbReference>
<dbReference type="InterPro" id="IPR006130">
    <property type="entry name" value="Asp/Orn_carbamoylTrfase"/>
</dbReference>
<gene>
    <name evidence="7" type="primary">pyrB</name>
    <name evidence="10" type="ORF">Q664_39975</name>
</gene>
<feature type="binding site" evidence="7">
    <location>
        <position position="257"/>
    </location>
    <ligand>
        <name>carbamoyl phosphate</name>
        <dbReference type="ChEBI" id="CHEBI:58228"/>
    </ligand>
</feature>
<dbReference type="PRINTS" id="PR00100">
    <property type="entry name" value="AOTCASE"/>
</dbReference>
<dbReference type="EC" id="2.1.3.2" evidence="7"/>
<feature type="binding site" evidence="7">
    <location>
        <position position="216"/>
    </location>
    <ligand>
        <name>L-aspartate</name>
        <dbReference type="ChEBI" id="CHEBI:29991"/>
    </ligand>
</feature>
<feature type="binding site" evidence="7">
    <location>
        <position position="101"/>
    </location>
    <ligand>
        <name>carbamoyl phosphate</name>
        <dbReference type="ChEBI" id="CHEBI:58228"/>
    </ligand>
</feature>
<dbReference type="PROSITE" id="PS00097">
    <property type="entry name" value="CARBAMOYLTRANSFERASE"/>
    <property type="match status" value="1"/>
</dbReference>
<evidence type="ECO:0000313" key="11">
    <source>
        <dbReference type="Proteomes" id="UP000028547"/>
    </source>
</evidence>
<dbReference type="GO" id="GO:0005829">
    <property type="term" value="C:cytosol"/>
    <property type="evidence" value="ECO:0007669"/>
    <property type="project" value="TreeGrafter"/>
</dbReference>
<comment type="pathway">
    <text evidence="1 7">Pyrimidine metabolism; UMP biosynthesis via de novo pathway; (S)-dihydroorotate from bicarbonate: step 2/3.</text>
</comment>
<accession>A0A084SJG9</accession>
<dbReference type="InterPro" id="IPR036901">
    <property type="entry name" value="Asp/Orn_carbamoylTrfase_sf"/>
</dbReference>
<dbReference type="SUPFAM" id="SSF53671">
    <property type="entry name" value="Aspartate/ornithine carbamoyltransferase"/>
    <property type="match status" value="1"/>
</dbReference>
<dbReference type="EMBL" id="JPMI01000280">
    <property type="protein sequence ID" value="KFA88604.1"/>
    <property type="molecule type" value="Genomic_DNA"/>
</dbReference>
<evidence type="ECO:0000256" key="3">
    <source>
        <dbReference type="ARBA" id="ARBA00022679"/>
    </source>
</evidence>
<dbReference type="InterPro" id="IPR002082">
    <property type="entry name" value="Asp_carbamoyltransf"/>
</dbReference>
<dbReference type="Pfam" id="PF02729">
    <property type="entry name" value="OTCace_N"/>
    <property type="match status" value="1"/>
</dbReference>
<dbReference type="UniPathway" id="UPA00070">
    <property type="reaction ID" value="UER00116"/>
</dbReference>
<dbReference type="NCBIfam" id="TIGR00670">
    <property type="entry name" value="asp_carb_tr"/>
    <property type="match status" value="1"/>
</dbReference>
<feature type="binding site" evidence="7">
    <location>
        <position position="129"/>
    </location>
    <ligand>
        <name>carbamoyl phosphate</name>
        <dbReference type="ChEBI" id="CHEBI:58228"/>
    </ligand>
</feature>
<dbReference type="NCBIfam" id="NF002032">
    <property type="entry name" value="PRK00856.1"/>
    <property type="match status" value="1"/>
</dbReference>
<feature type="binding site" evidence="7">
    <location>
        <position position="132"/>
    </location>
    <ligand>
        <name>carbamoyl phosphate</name>
        <dbReference type="ChEBI" id="CHEBI:58228"/>
    </ligand>
</feature>
<dbReference type="InterPro" id="IPR006131">
    <property type="entry name" value="Asp_carbamoyltransf_Asp/Orn-bd"/>
</dbReference>
<proteinExistence type="inferred from homology"/>
<evidence type="ECO:0000313" key="10">
    <source>
        <dbReference type="EMBL" id="KFA88604.1"/>
    </source>
</evidence>
<feature type="binding site" evidence="7">
    <location>
        <position position="79"/>
    </location>
    <ligand>
        <name>L-aspartate</name>
        <dbReference type="ChEBI" id="CHEBI:29991"/>
    </ligand>
</feature>
<dbReference type="GO" id="GO:0016597">
    <property type="term" value="F:amino acid binding"/>
    <property type="evidence" value="ECO:0007669"/>
    <property type="project" value="InterPro"/>
</dbReference>
<protein>
    <recommendedName>
        <fullName evidence="7">Aspartate carbamoyltransferase</fullName>
        <ecNumber evidence="7">2.1.3.2</ecNumber>
    </recommendedName>
    <alternativeName>
        <fullName evidence="7">Aspartate transcarbamylase</fullName>
        <shortName evidence="7">ATCase</shortName>
    </alternativeName>
</protein>
<dbReference type="PANTHER" id="PTHR45753">
    <property type="entry name" value="ORNITHINE CARBAMOYLTRANSFERASE, MITOCHONDRIAL"/>
    <property type="match status" value="1"/>
</dbReference>
<dbReference type="Proteomes" id="UP000028547">
    <property type="component" value="Unassembled WGS sequence"/>
</dbReference>
<feature type="domain" description="Aspartate/ornithine carbamoyltransferase carbamoyl-P binding" evidence="9">
    <location>
        <begin position="2"/>
        <end position="141"/>
    </location>
</feature>
<feature type="binding site" evidence="7">
    <location>
        <position position="258"/>
    </location>
    <ligand>
        <name>carbamoyl phosphate</name>
        <dbReference type="ChEBI" id="CHEBI:58228"/>
    </ligand>
</feature>
<comment type="catalytic activity">
    <reaction evidence="6 7">
        <text>carbamoyl phosphate + L-aspartate = N-carbamoyl-L-aspartate + phosphate + H(+)</text>
        <dbReference type="Rhea" id="RHEA:20013"/>
        <dbReference type="ChEBI" id="CHEBI:15378"/>
        <dbReference type="ChEBI" id="CHEBI:29991"/>
        <dbReference type="ChEBI" id="CHEBI:32814"/>
        <dbReference type="ChEBI" id="CHEBI:43474"/>
        <dbReference type="ChEBI" id="CHEBI:58228"/>
        <dbReference type="EC" id="2.1.3.2"/>
    </reaction>
</comment>
<dbReference type="Pfam" id="PF00185">
    <property type="entry name" value="OTCace"/>
    <property type="match status" value="1"/>
</dbReference>
<evidence type="ECO:0000256" key="2">
    <source>
        <dbReference type="ARBA" id="ARBA00008896"/>
    </source>
</evidence>
<organism evidence="10 11">
    <name type="scientific">Archangium violaceum Cb vi76</name>
    <dbReference type="NCBI Taxonomy" id="1406225"/>
    <lineage>
        <taxon>Bacteria</taxon>
        <taxon>Pseudomonadati</taxon>
        <taxon>Myxococcota</taxon>
        <taxon>Myxococcia</taxon>
        <taxon>Myxococcales</taxon>
        <taxon>Cystobacterineae</taxon>
        <taxon>Archangiaceae</taxon>
        <taxon>Archangium</taxon>
    </lineage>
</organism>
<feature type="binding site" evidence="7">
    <location>
        <position position="51"/>
    </location>
    <ligand>
        <name>carbamoyl phosphate</name>
        <dbReference type="ChEBI" id="CHEBI:58228"/>
    </ligand>
</feature>
<reference evidence="10 11" key="1">
    <citation type="submission" date="2014-07" db="EMBL/GenBank/DDBJ databases">
        <title>Draft Genome Sequence of Gephyronic Acid Producer, Cystobacter violaceus Strain Cb vi76.</title>
        <authorList>
            <person name="Stevens D.C."/>
            <person name="Young J."/>
            <person name="Carmichael R."/>
            <person name="Tan J."/>
            <person name="Taylor R.E."/>
        </authorList>
    </citation>
    <scope>NUCLEOTIDE SEQUENCE [LARGE SCALE GENOMIC DNA]</scope>
    <source>
        <strain evidence="10 11">Cb vi76</strain>
    </source>
</reference>
<dbReference type="GO" id="GO:0006520">
    <property type="term" value="P:amino acid metabolic process"/>
    <property type="evidence" value="ECO:0007669"/>
    <property type="project" value="InterPro"/>
</dbReference>
<feature type="binding site" evidence="7">
    <location>
        <position position="52"/>
    </location>
    <ligand>
        <name>carbamoyl phosphate</name>
        <dbReference type="ChEBI" id="CHEBI:58228"/>
    </ligand>
</feature>
<dbReference type="GO" id="GO:0004070">
    <property type="term" value="F:aspartate carbamoyltransferase activity"/>
    <property type="evidence" value="ECO:0007669"/>
    <property type="project" value="UniProtKB-UniRule"/>
</dbReference>
<evidence type="ECO:0000256" key="1">
    <source>
        <dbReference type="ARBA" id="ARBA00004852"/>
    </source>
</evidence>
<name>A0A084SJG9_9BACT</name>
<evidence type="ECO:0000256" key="7">
    <source>
        <dbReference type="HAMAP-Rule" id="MF_00001"/>
    </source>
</evidence>
<feature type="domain" description="Aspartate/ornithine carbamoyltransferase Asp/Orn-binding" evidence="8">
    <location>
        <begin position="149"/>
        <end position="293"/>
    </location>
</feature>
<dbReference type="GO" id="GO:0044205">
    <property type="term" value="P:'de novo' UMP biosynthetic process"/>
    <property type="evidence" value="ECO:0007669"/>
    <property type="project" value="UniProtKB-UniRule"/>
</dbReference>
<dbReference type="HAMAP" id="MF_00001">
    <property type="entry name" value="Asp_carb_tr"/>
    <property type="match status" value="1"/>
</dbReference>
<dbReference type="FunFam" id="3.40.50.1370:FF:000007">
    <property type="entry name" value="Aspartate carbamoyltransferase"/>
    <property type="match status" value="1"/>
</dbReference>
<comment type="subunit">
    <text evidence="7">Heterododecamer (2C3:3R2) of six catalytic PyrB chains organized as two trimers (C3), and six regulatory PyrI chains organized as three dimers (R2).</text>
</comment>
<keyword evidence="4 7" id="KW-0665">Pyrimidine biosynthesis</keyword>
<keyword evidence="3 7" id="KW-0808">Transferase</keyword>
<evidence type="ECO:0000259" key="9">
    <source>
        <dbReference type="Pfam" id="PF02729"/>
    </source>
</evidence>
<dbReference type="Gene3D" id="3.40.50.1370">
    <property type="entry name" value="Aspartate/ornithine carbamoyltransferase"/>
    <property type="match status" value="2"/>
</dbReference>
<dbReference type="AlphaFoldDB" id="A0A084SJG9"/>
<comment type="caution">
    <text evidence="10">The sequence shown here is derived from an EMBL/GenBank/DDBJ whole genome shotgun (WGS) entry which is preliminary data.</text>
</comment>
<dbReference type="GO" id="GO:0006207">
    <property type="term" value="P:'de novo' pyrimidine nucleobase biosynthetic process"/>
    <property type="evidence" value="ECO:0007669"/>
    <property type="project" value="InterPro"/>
</dbReference>
<dbReference type="PRINTS" id="PR00101">
    <property type="entry name" value="ATCASE"/>
</dbReference>
<sequence>MRHLLGIEGLRRADIEALLGRAEAHLHGGPDASHVLRGRVIANLFFEDSTRTRTSFEMAAHALGAEVLNWTTAGSSVSKGETLLDTVRNIEATGPVALIIRHRSSGAPHLVARHVRCAVVNAGDGTHEHPSQALLDAFTLRRRWGSLDGRTVLIVGDILHSRVARSNLHCLTTLGAKVVLCGPPTLLPPGLESFGAELTTSLDAVLPRADAVMCLRVQSERQGENFFPSAREFSRLYGLNAARAERLKPEALVMHPGPMNRGVEIAPAVADGSRSVILEQVAHGVAVRRAILEEVCR</sequence>
<evidence type="ECO:0000256" key="4">
    <source>
        <dbReference type="ARBA" id="ARBA00022975"/>
    </source>
</evidence>
<evidence type="ECO:0000256" key="6">
    <source>
        <dbReference type="ARBA" id="ARBA00048859"/>
    </source>
</evidence>
<dbReference type="PANTHER" id="PTHR45753:SF6">
    <property type="entry name" value="ASPARTATE CARBAMOYLTRANSFERASE"/>
    <property type="match status" value="1"/>
</dbReference>
<comment type="similarity">
    <text evidence="2 7">Belongs to the aspartate/ornithine carbamoyltransferase superfamily. ATCase family.</text>
</comment>